<organism evidence="1">
    <name type="scientific">marine metagenome</name>
    <dbReference type="NCBI Taxonomy" id="408172"/>
    <lineage>
        <taxon>unclassified sequences</taxon>
        <taxon>metagenomes</taxon>
        <taxon>ecological metagenomes</taxon>
    </lineage>
</organism>
<name>A0A382QDR0_9ZZZZ</name>
<proteinExistence type="predicted"/>
<protein>
    <submittedName>
        <fullName evidence="1">Uncharacterized protein</fullName>
    </submittedName>
</protein>
<accession>A0A382QDR0</accession>
<dbReference type="AlphaFoldDB" id="A0A382QDR0"/>
<dbReference type="EMBL" id="UINC01113825">
    <property type="protein sequence ID" value="SVC83699.1"/>
    <property type="molecule type" value="Genomic_DNA"/>
</dbReference>
<reference evidence="1" key="1">
    <citation type="submission" date="2018-05" db="EMBL/GenBank/DDBJ databases">
        <authorList>
            <person name="Lanie J.A."/>
            <person name="Ng W.-L."/>
            <person name="Kazmierczak K.M."/>
            <person name="Andrzejewski T.M."/>
            <person name="Davidsen T.M."/>
            <person name="Wayne K.J."/>
            <person name="Tettelin H."/>
            <person name="Glass J.I."/>
            <person name="Rusch D."/>
            <person name="Podicherti R."/>
            <person name="Tsui H.-C.T."/>
            <person name="Winkler M.E."/>
        </authorList>
    </citation>
    <scope>NUCLEOTIDE SEQUENCE</scope>
</reference>
<evidence type="ECO:0000313" key="1">
    <source>
        <dbReference type="EMBL" id="SVC83699.1"/>
    </source>
</evidence>
<sequence length="170" mass="19745">MNHKTTIEYYIPMNYLNVEEVIFYVNKLKQYILEKKDEWGFEFQMDNKIYTGADISLIFDELIQFLGKNTLMEKGADGSFINFLEYGKYVVDITSGVNAEHNVDQNEYKFNNSIIIVPDKLPIEEHDSLGLLIFANLPRLFANELYPNDEGIGIECVALDINGYEFEFII</sequence>
<gene>
    <name evidence="1" type="ORF">METZ01_LOCUS336553</name>
</gene>